<dbReference type="InterPro" id="IPR058248">
    <property type="entry name" value="Lxx211020-like"/>
</dbReference>
<dbReference type="InterPro" id="IPR007410">
    <property type="entry name" value="LpqE-like"/>
</dbReference>
<dbReference type="SUPFAM" id="SSF110087">
    <property type="entry name" value="DR1885-like metal-binding protein"/>
    <property type="match status" value="1"/>
</dbReference>
<dbReference type="PANTHER" id="PTHR36302">
    <property type="entry name" value="BLR7088 PROTEIN"/>
    <property type="match status" value="1"/>
</dbReference>
<dbReference type="EMBL" id="SACN01000001">
    <property type="protein sequence ID" value="RVT93644.1"/>
    <property type="molecule type" value="Genomic_DNA"/>
</dbReference>
<evidence type="ECO:0000313" key="1">
    <source>
        <dbReference type="EMBL" id="RVT93644.1"/>
    </source>
</evidence>
<evidence type="ECO:0000313" key="2">
    <source>
        <dbReference type="Proteomes" id="UP000282971"/>
    </source>
</evidence>
<gene>
    <name evidence="1" type="ORF">EOD43_07190</name>
</gene>
<dbReference type="Gene3D" id="2.60.40.1890">
    <property type="entry name" value="PCu(A)C copper chaperone"/>
    <property type="match status" value="1"/>
</dbReference>
<dbReference type="OrthoDB" id="9796962at2"/>
<dbReference type="InterPro" id="IPR036182">
    <property type="entry name" value="PCuAC_sf"/>
</dbReference>
<keyword evidence="2" id="KW-1185">Reference proteome</keyword>
<dbReference type="PROSITE" id="PS51257">
    <property type="entry name" value="PROKAR_LIPOPROTEIN"/>
    <property type="match status" value="1"/>
</dbReference>
<dbReference type="Pfam" id="PF04314">
    <property type="entry name" value="PCuAC"/>
    <property type="match status" value="1"/>
</dbReference>
<proteinExistence type="predicted"/>
<dbReference type="RefSeq" id="WP_127742460.1">
    <property type="nucleotide sequence ID" value="NZ_SACN01000001.1"/>
</dbReference>
<dbReference type="AlphaFoldDB" id="A0A437M824"/>
<accession>A0A437M824</accession>
<sequence>MRHIILLATAAIAVTACKPKLADQPRVKDAWVRLSPVPGRPAAGYFELKGGTADDKLVSINSAVVEKIELHQSGMSGGMMTMTPIAEVAIPAGGTVAFSPEGNHAMLYGVDAAIKPGTAIPLLFRFASGKSFEAEAKTIAAGAEHDMGGMSH</sequence>
<dbReference type="PANTHER" id="PTHR36302:SF1">
    <property type="entry name" value="COPPER CHAPERONE PCU(A)C"/>
    <property type="match status" value="1"/>
</dbReference>
<organism evidence="1 2">
    <name type="scientific">Sphingomonas crocodyli</name>
    <dbReference type="NCBI Taxonomy" id="1979270"/>
    <lineage>
        <taxon>Bacteria</taxon>
        <taxon>Pseudomonadati</taxon>
        <taxon>Pseudomonadota</taxon>
        <taxon>Alphaproteobacteria</taxon>
        <taxon>Sphingomonadales</taxon>
        <taxon>Sphingomonadaceae</taxon>
        <taxon>Sphingomonas</taxon>
    </lineage>
</organism>
<protein>
    <submittedName>
        <fullName evidence="1">Copper chaperone PCu(A)C</fullName>
    </submittedName>
</protein>
<dbReference type="Proteomes" id="UP000282971">
    <property type="component" value="Unassembled WGS sequence"/>
</dbReference>
<reference evidence="1 2" key="1">
    <citation type="submission" date="2019-01" db="EMBL/GenBank/DDBJ databases">
        <authorList>
            <person name="Chen W.-M."/>
        </authorList>
    </citation>
    <scope>NUCLEOTIDE SEQUENCE [LARGE SCALE GENOMIC DNA]</scope>
    <source>
        <strain evidence="1 2">CCP-7</strain>
    </source>
</reference>
<name>A0A437M824_9SPHN</name>
<comment type="caution">
    <text evidence="1">The sequence shown here is derived from an EMBL/GenBank/DDBJ whole genome shotgun (WGS) entry which is preliminary data.</text>
</comment>